<proteinExistence type="predicted"/>
<keyword evidence="1" id="KW-1133">Transmembrane helix</keyword>
<sequence>MSEAITLAPLVAWPVIAALAASAALLAGFALLRRSRGAFLRAMALAVLLAALLEPHLIREKREAQPDLAVVVVDATPSQSVGNRTAATAEALARLQDKLAALPDLETRVITIGGTPAEAATRLFAALEKEGLQDDAHRLAGLVLLTDGQVHDAPGADLPRWLQAPVHVLLTGAPGERDRRLVLEHAPAYGLVGRTVEIAFRVDDLGPRSPAVAAAPVTVSVRSDGVPAGSVSVMPGQSQVLPITLDHAGPVAVELSATAAEDEVSLRNNRAAIVVNAVRERLKVLLVSGQPHPGARAWRNLLKSDPAVDLVHFTILRSAEKDEGTPLKELALIAFPVQELFEDRLKDFDLIVFDRFGQRDLLPAAYFDTMAEYVRNGGAMLIAAGPEFADAHGFADTSLKDILPGLPTGRIVERPFTPQISEAGRRHPVTQPLAPTAAAGVGAGTAPAPAPAWGRWFRLIEANAPAGATLMTGPDAAPLLVLGRVGEGRIAQVLSDQIWLWARGFEGGGPHAELTRRLVHWLMREPALEEERLSAAISDGRLVVERHSLAAAAATVEVTLPDERRLPLALAESADGLARGSLVAEEPGLYHVSDGTHEAIAVAGRTNADETIDLRATAERLQATAAASGGWLGWLVDSLPGVRRTAIGRDTHGKGWIGLRRTGAEVVRGVTEVPLLPPLAVLGLGLALLAAAWWREGR</sequence>
<dbReference type="PANTHER" id="PTHR37947">
    <property type="entry name" value="BLL2462 PROTEIN"/>
    <property type="match status" value="1"/>
</dbReference>
<dbReference type="InterPro" id="IPR029062">
    <property type="entry name" value="Class_I_gatase-like"/>
</dbReference>
<accession>A0A564WAL5</accession>
<keyword evidence="1" id="KW-0472">Membrane</keyword>
<protein>
    <recommendedName>
        <fullName evidence="4">Glutamine amidotransferase domain-containing protein</fullName>
    </recommendedName>
</protein>
<keyword evidence="1" id="KW-0812">Transmembrane</keyword>
<dbReference type="Gene3D" id="3.40.50.880">
    <property type="match status" value="1"/>
</dbReference>
<feature type="transmembrane region" description="Helical" evidence="1">
    <location>
        <begin position="12"/>
        <end position="32"/>
    </location>
</feature>
<evidence type="ECO:0000256" key="1">
    <source>
        <dbReference type="SAM" id="Phobius"/>
    </source>
</evidence>
<dbReference type="SUPFAM" id="SSF52317">
    <property type="entry name" value="Class I glutamine amidotransferase-like"/>
    <property type="match status" value="1"/>
</dbReference>
<feature type="transmembrane region" description="Helical" evidence="1">
    <location>
        <begin position="39"/>
        <end position="58"/>
    </location>
</feature>
<evidence type="ECO:0000313" key="2">
    <source>
        <dbReference type="EMBL" id="VUX45502.1"/>
    </source>
</evidence>
<comment type="caution">
    <text evidence="2">The sequence shown here is derived from an EMBL/GenBank/DDBJ whole genome shotgun (WGS) entry which is preliminary data.</text>
</comment>
<reference evidence="2" key="1">
    <citation type="submission" date="2018-11" db="EMBL/GenBank/DDBJ databases">
        <authorList>
            <person name="Onetto C."/>
        </authorList>
    </citation>
    <scope>NUCLEOTIDE SEQUENCE [LARGE SCALE GENOMIC DNA]</scope>
</reference>
<gene>
    <name evidence="2" type="ORF">DF3PA_120104</name>
</gene>
<name>A0A564WAL5_9PROT</name>
<keyword evidence="3" id="KW-1185">Reference proteome</keyword>
<dbReference type="AlphaFoldDB" id="A0A564WAL5"/>
<dbReference type="Proteomes" id="UP000326641">
    <property type="component" value="Unassembled WGS sequence"/>
</dbReference>
<organism evidence="2 3">
    <name type="scientific">Candidatus Defluviicoccus seviourii</name>
    <dbReference type="NCBI Taxonomy" id="2565273"/>
    <lineage>
        <taxon>Bacteria</taxon>
        <taxon>Pseudomonadati</taxon>
        <taxon>Pseudomonadota</taxon>
        <taxon>Alphaproteobacteria</taxon>
        <taxon>Rhodospirillales</taxon>
        <taxon>Rhodospirillaceae</taxon>
        <taxon>Defluviicoccus</taxon>
    </lineage>
</organism>
<evidence type="ECO:0000313" key="3">
    <source>
        <dbReference type="Proteomes" id="UP000326641"/>
    </source>
</evidence>
<dbReference type="PANTHER" id="PTHR37947:SF1">
    <property type="entry name" value="BLL2462 PROTEIN"/>
    <property type="match status" value="1"/>
</dbReference>
<evidence type="ECO:0008006" key="4">
    <source>
        <dbReference type="Google" id="ProtNLM"/>
    </source>
</evidence>
<dbReference type="EMBL" id="UXAT02000004">
    <property type="protein sequence ID" value="VUX45502.1"/>
    <property type="molecule type" value="Genomic_DNA"/>
</dbReference>